<evidence type="ECO:0000313" key="2">
    <source>
        <dbReference type="EMBL" id="KAF1847015.1"/>
    </source>
</evidence>
<dbReference type="Gene3D" id="3.40.50.720">
    <property type="entry name" value="NAD(P)-binding Rossmann-like Domain"/>
    <property type="match status" value="1"/>
</dbReference>
<dbReference type="SMART" id="SM00829">
    <property type="entry name" value="PKS_ER"/>
    <property type="match status" value="1"/>
</dbReference>
<accession>A0A9P4GL18</accession>
<dbReference type="InterPro" id="IPR013149">
    <property type="entry name" value="ADH-like_C"/>
</dbReference>
<dbReference type="Pfam" id="PF08240">
    <property type="entry name" value="ADH_N"/>
    <property type="match status" value="1"/>
</dbReference>
<dbReference type="Pfam" id="PF00107">
    <property type="entry name" value="ADH_zinc_N"/>
    <property type="match status" value="1"/>
</dbReference>
<evidence type="ECO:0000259" key="1">
    <source>
        <dbReference type="SMART" id="SM00829"/>
    </source>
</evidence>
<dbReference type="InterPro" id="IPR036291">
    <property type="entry name" value="NAD(P)-bd_dom_sf"/>
</dbReference>
<organism evidence="2 3">
    <name type="scientific">Cucurbitaria berberidis CBS 394.84</name>
    <dbReference type="NCBI Taxonomy" id="1168544"/>
    <lineage>
        <taxon>Eukaryota</taxon>
        <taxon>Fungi</taxon>
        <taxon>Dikarya</taxon>
        <taxon>Ascomycota</taxon>
        <taxon>Pezizomycotina</taxon>
        <taxon>Dothideomycetes</taxon>
        <taxon>Pleosporomycetidae</taxon>
        <taxon>Pleosporales</taxon>
        <taxon>Pleosporineae</taxon>
        <taxon>Cucurbitariaceae</taxon>
        <taxon>Cucurbitaria</taxon>
    </lineage>
</organism>
<gene>
    <name evidence="2" type="ORF">K460DRAFT_329945</name>
</gene>
<keyword evidence="3" id="KW-1185">Reference proteome</keyword>
<comment type="caution">
    <text evidence="2">The sequence shown here is derived from an EMBL/GenBank/DDBJ whole genome shotgun (WGS) entry which is preliminary data.</text>
</comment>
<proteinExistence type="predicted"/>
<dbReference type="RefSeq" id="XP_040789578.1">
    <property type="nucleotide sequence ID" value="XM_040930761.1"/>
</dbReference>
<dbReference type="SUPFAM" id="SSF51735">
    <property type="entry name" value="NAD(P)-binding Rossmann-fold domains"/>
    <property type="match status" value="1"/>
</dbReference>
<dbReference type="SUPFAM" id="SSF50129">
    <property type="entry name" value="GroES-like"/>
    <property type="match status" value="1"/>
</dbReference>
<dbReference type="GO" id="GO:0016491">
    <property type="term" value="F:oxidoreductase activity"/>
    <property type="evidence" value="ECO:0007669"/>
    <property type="project" value="InterPro"/>
</dbReference>
<dbReference type="CDD" id="cd08276">
    <property type="entry name" value="MDR7"/>
    <property type="match status" value="1"/>
</dbReference>
<dbReference type="Gene3D" id="3.90.180.10">
    <property type="entry name" value="Medium-chain alcohol dehydrogenases, catalytic domain"/>
    <property type="match status" value="1"/>
</dbReference>
<dbReference type="AlphaFoldDB" id="A0A9P4GL18"/>
<feature type="domain" description="Enoyl reductase (ER)" evidence="1">
    <location>
        <begin position="23"/>
        <end position="346"/>
    </location>
</feature>
<dbReference type="InterPro" id="IPR011032">
    <property type="entry name" value="GroES-like_sf"/>
</dbReference>
<dbReference type="GeneID" id="63848013"/>
<protein>
    <submittedName>
        <fullName evidence="2">NAD(P)-binding protein</fullName>
    </submittedName>
</protein>
<dbReference type="PANTHER" id="PTHR45033">
    <property type="match status" value="1"/>
</dbReference>
<evidence type="ECO:0000313" key="3">
    <source>
        <dbReference type="Proteomes" id="UP000800039"/>
    </source>
</evidence>
<sequence length="348" mass="37422">MSYPNTYRAWRRTIPPYPLQIVSSNETLPEQLGELDVLIRIHAVSLNYRDVGMLRENGYPVPVEAGGISASDCAAEVVAIGSAVRGFVIGDHVAPTVDLLNLTGDERTMEQIALGGDGPGTLREYAVFEEKVLVKLPKHLSWEEASIVPSVGITSWVTLDSLKNLKKDTTILLQGTGGVSMFTLLIALATGIKPIITSSSDAKLEKVKQLGNVQGINYKTHPDVAAEVLRLTGGKGVDYVVNNAGLASIPSDLQMLRKNGSVVLVGFLGGFDASFSPSTLMTLMLKAAKLQGILGGSKVDFEMLVEFLEAKKIHVDTIIDRVFSFDDAPAAFEYLSSGKHVGKVVIRL</sequence>
<name>A0A9P4GL18_9PLEO</name>
<dbReference type="PANTHER" id="PTHR45033:SF1">
    <property type="entry name" value="OXIDOREDUCTASE (EUROFUNG)"/>
    <property type="match status" value="1"/>
</dbReference>
<dbReference type="OrthoDB" id="3509362at2759"/>
<dbReference type="Proteomes" id="UP000800039">
    <property type="component" value="Unassembled WGS sequence"/>
</dbReference>
<reference evidence="2" key="1">
    <citation type="submission" date="2020-01" db="EMBL/GenBank/DDBJ databases">
        <authorList>
            <consortium name="DOE Joint Genome Institute"/>
            <person name="Haridas S."/>
            <person name="Albert R."/>
            <person name="Binder M."/>
            <person name="Bloem J."/>
            <person name="Labutti K."/>
            <person name="Salamov A."/>
            <person name="Andreopoulos B."/>
            <person name="Baker S.E."/>
            <person name="Barry K."/>
            <person name="Bills G."/>
            <person name="Bluhm B.H."/>
            <person name="Cannon C."/>
            <person name="Castanera R."/>
            <person name="Culley D.E."/>
            <person name="Daum C."/>
            <person name="Ezra D."/>
            <person name="Gonzalez J.B."/>
            <person name="Henrissat B."/>
            <person name="Kuo A."/>
            <person name="Liang C."/>
            <person name="Lipzen A."/>
            <person name="Lutzoni F."/>
            <person name="Magnuson J."/>
            <person name="Mondo S."/>
            <person name="Nolan M."/>
            <person name="Ohm R."/>
            <person name="Pangilinan J."/>
            <person name="Park H.-J."/>
            <person name="Ramirez L."/>
            <person name="Alfaro M."/>
            <person name="Sun H."/>
            <person name="Tritt A."/>
            <person name="Yoshinaga Y."/>
            <person name="Zwiers L.-H."/>
            <person name="Turgeon B.G."/>
            <person name="Goodwin S.B."/>
            <person name="Spatafora J.W."/>
            <person name="Crous P.W."/>
            <person name="Grigoriev I.V."/>
        </authorList>
    </citation>
    <scope>NUCLEOTIDE SEQUENCE</scope>
    <source>
        <strain evidence="2">CBS 394.84</strain>
    </source>
</reference>
<dbReference type="EMBL" id="ML976615">
    <property type="protein sequence ID" value="KAF1847015.1"/>
    <property type="molecule type" value="Genomic_DNA"/>
</dbReference>
<dbReference type="InterPro" id="IPR020843">
    <property type="entry name" value="ER"/>
</dbReference>
<dbReference type="InterPro" id="IPR052711">
    <property type="entry name" value="Zinc_ADH-like"/>
</dbReference>
<dbReference type="InterPro" id="IPR013154">
    <property type="entry name" value="ADH-like_N"/>
</dbReference>